<dbReference type="InterPro" id="IPR027421">
    <property type="entry name" value="DNA_pol_lamdba_lyase_dom_sf"/>
</dbReference>
<dbReference type="EMBL" id="VBOS01000496">
    <property type="protein sequence ID" value="TMQ48071.1"/>
    <property type="molecule type" value="Genomic_DNA"/>
</dbReference>
<dbReference type="PANTHER" id="PTHR11276">
    <property type="entry name" value="DNA POLYMERASE TYPE-X FAMILY MEMBER"/>
    <property type="match status" value="1"/>
</dbReference>
<sequence>MTNAEVARVLANIAVMLEMEGGNPFRVRAYREASRVVLSQAEPVGTLAEEEGRLESLGGIGKDLAGKIRDLVKTGTTKVYDELKAKIPLEVVALTELQGLGPKRVGTLFQVLGVKNRADLEQAARAGRLRDLPGFGEKIEQNVL</sequence>
<evidence type="ECO:0000259" key="1">
    <source>
        <dbReference type="Pfam" id="PF14716"/>
    </source>
</evidence>
<dbReference type="InterPro" id="IPR010996">
    <property type="entry name" value="HHH_MUS81"/>
</dbReference>
<dbReference type="SUPFAM" id="SSF158702">
    <property type="entry name" value="Sec63 N-terminal domain-like"/>
    <property type="match status" value="1"/>
</dbReference>
<dbReference type="Pfam" id="PF14716">
    <property type="entry name" value="HHH_8"/>
    <property type="match status" value="1"/>
</dbReference>
<feature type="domain" description="Crossover junction endonuclease MUS81-like HHH" evidence="1">
    <location>
        <begin position="1"/>
        <end position="76"/>
    </location>
</feature>
<evidence type="ECO:0000313" key="2">
    <source>
        <dbReference type="EMBL" id="TMQ48071.1"/>
    </source>
</evidence>
<dbReference type="GO" id="GO:0003677">
    <property type="term" value="F:DNA binding"/>
    <property type="evidence" value="ECO:0007669"/>
    <property type="project" value="InterPro"/>
</dbReference>
<gene>
    <name evidence="2" type="ORF">E6K72_13350</name>
</gene>
<dbReference type="SUPFAM" id="SSF47802">
    <property type="entry name" value="DNA polymerase beta, N-terminal domain-like"/>
    <property type="match status" value="1"/>
</dbReference>
<feature type="non-terminal residue" evidence="2">
    <location>
        <position position="144"/>
    </location>
</feature>
<dbReference type="Proteomes" id="UP000317716">
    <property type="component" value="Unassembled WGS sequence"/>
</dbReference>
<dbReference type="Gene3D" id="1.10.150.110">
    <property type="entry name" value="DNA polymerase beta, N-terminal domain-like"/>
    <property type="match status" value="1"/>
</dbReference>
<dbReference type="Pfam" id="PF14520">
    <property type="entry name" value="HHH_5"/>
    <property type="match status" value="1"/>
</dbReference>
<dbReference type="Gene3D" id="1.10.150.20">
    <property type="entry name" value="5' to 3' exonuclease, C-terminal subdomain"/>
    <property type="match status" value="1"/>
</dbReference>
<comment type="caution">
    <text evidence="2">The sequence shown here is derived from an EMBL/GenBank/DDBJ whole genome shotgun (WGS) entry which is preliminary data.</text>
</comment>
<protein>
    <submittedName>
        <fullName evidence="2">DNA polymerase III</fullName>
    </submittedName>
</protein>
<dbReference type="InterPro" id="IPR022312">
    <property type="entry name" value="DNA_pol_X"/>
</dbReference>
<dbReference type="PANTHER" id="PTHR11276:SF28">
    <property type="entry name" value="DNA POLYMERASE LAMBDA"/>
    <property type="match status" value="1"/>
</dbReference>
<name>A0A538S9L2_UNCEI</name>
<evidence type="ECO:0000313" key="3">
    <source>
        <dbReference type="Proteomes" id="UP000317716"/>
    </source>
</evidence>
<proteinExistence type="predicted"/>
<dbReference type="GO" id="GO:0003887">
    <property type="term" value="F:DNA-directed DNA polymerase activity"/>
    <property type="evidence" value="ECO:0007669"/>
    <property type="project" value="InterPro"/>
</dbReference>
<reference evidence="2 3" key="1">
    <citation type="journal article" date="2019" name="Nat. Microbiol.">
        <title>Mediterranean grassland soil C-N compound turnover is dependent on rainfall and depth, and is mediated by genomically divergent microorganisms.</title>
        <authorList>
            <person name="Diamond S."/>
            <person name="Andeer P.F."/>
            <person name="Li Z."/>
            <person name="Crits-Christoph A."/>
            <person name="Burstein D."/>
            <person name="Anantharaman K."/>
            <person name="Lane K.R."/>
            <person name="Thomas B.C."/>
            <person name="Pan C."/>
            <person name="Northen T.R."/>
            <person name="Banfield J.F."/>
        </authorList>
    </citation>
    <scope>NUCLEOTIDE SEQUENCE [LARGE SCALE GENOMIC DNA]</scope>
    <source>
        <strain evidence="2">WS_2</strain>
    </source>
</reference>
<dbReference type="AlphaFoldDB" id="A0A538S9L2"/>
<dbReference type="GO" id="GO:0006281">
    <property type="term" value="P:DNA repair"/>
    <property type="evidence" value="ECO:0007669"/>
    <property type="project" value="InterPro"/>
</dbReference>
<organism evidence="2 3">
    <name type="scientific">Eiseniibacteriota bacterium</name>
    <dbReference type="NCBI Taxonomy" id="2212470"/>
    <lineage>
        <taxon>Bacteria</taxon>
        <taxon>Candidatus Eiseniibacteriota</taxon>
    </lineage>
</organism>
<accession>A0A538S9L2</accession>